<reference evidence="3" key="2">
    <citation type="submission" date="2021-04" db="EMBL/GenBank/DDBJ databases">
        <title>Genome-wide patterns of bracovirus chromosomal integration into multiple host tissues during parasitism.</title>
        <authorList>
            <person name="Chebbi M.A.C."/>
        </authorList>
    </citation>
    <scope>NUCLEOTIDE SEQUENCE</scope>
    <source>
        <tissue evidence="3">Whole body</tissue>
    </source>
</reference>
<evidence type="ECO:0000313" key="3">
    <source>
        <dbReference type="EMBL" id="KAG8039005.1"/>
    </source>
</evidence>
<feature type="domain" description="EB" evidence="2">
    <location>
        <begin position="48"/>
        <end position="91"/>
    </location>
</feature>
<keyword evidence="1" id="KW-0732">Signal</keyword>
<dbReference type="EMBL" id="JAAOIC020000039">
    <property type="protein sequence ID" value="KAG8039005.1"/>
    <property type="molecule type" value="Genomic_DNA"/>
</dbReference>
<dbReference type="InterPro" id="IPR006149">
    <property type="entry name" value="EB_dom"/>
</dbReference>
<accession>A0A8J5QQ58</accession>
<evidence type="ECO:0000259" key="2">
    <source>
        <dbReference type="Pfam" id="PF01683"/>
    </source>
</evidence>
<reference evidence="3" key="1">
    <citation type="submission" date="2020-03" db="EMBL/GenBank/DDBJ databases">
        <authorList>
            <person name="Chebbi M.A."/>
            <person name="Drezen J.M."/>
        </authorList>
    </citation>
    <scope>NUCLEOTIDE SEQUENCE</scope>
    <source>
        <tissue evidence="3">Whole body</tissue>
    </source>
</reference>
<feature type="domain" description="EB" evidence="2">
    <location>
        <begin position="93"/>
        <end position="131"/>
    </location>
</feature>
<dbReference type="AlphaFoldDB" id="A0A8J5QQ58"/>
<dbReference type="PANTHER" id="PTHR39069:SF8">
    <property type="entry name" value="FI17111P1"/>
    <property type="match status" value="1"/>
</dbReference>
<dbReference type="Proteomes" id="UP000729913">
    <property type="component" value="Unassembled WGS sequence"/>
</dbReference>
<protein>
    <recommendedName>
        <fullName evidence="2">EB domain-containing protein</fullName>
    </recommendedName>
</protein>
<dbReference type="PANTHER" id="PTHR39069">
    <property type="entry name" value="ECDYSONE-INDUCIBLE GENE E1, ISOFORM A"/>
    <property type="match status" value="1"/>
</dbReference>
<sequence length="176" mass="19301">MRSVAAVAVAAAAAAAAACNPLLYRPCCDFDNQCKSMGWGSMSNTFLCTKSSNLNSSCEYNLDCLHVDYTMCAEGRCKCLPNYIQVNSFTCASFLGGFCKNNETCIALNSTCIDNKCQCNPSFVPKTYRECVQTPVGTYCTYDSDCTEKLRQTKCSENKKCICKEEIVTENGLECL</sequence>
<evidence type="ECO:0000313" key="4">
    <source>
        <dbReference type="Proteomes" id="UP000729913"/>
    </source>
</evidence>
<gene>
    <name evidence="3" type="ORF">G9C98_003312</name>
</gene>
<dbReference type="PROSITE" id="PS51257">
    <property type="entry name" value="PROKAR_LIPOPROTEIN"/>
    <property type="match status" value="1"/>
</dbReference>
<feature type="chain" id="PRO_5035200601" description="EB domain-containing protein" evidence="1">
    <location>
        <begin position="20"/>
        <end position="176"/>
    </location>
</feature>
<keyword evidence="4" id="KW-1185">Reference proteome</keyword>
<name>A0A8J5QQ58_9HYME</name>
<evidence type="ECO:0000256" key="1">
    <source>
        <dbReference type="SAM" id="SignalP"/>
    </source>
</evidence>
<dbReference type="Pfam" id="PF01683">
    <property type="entry name" value="EB"/>
    <property type="match status" value="2"/>
</dbReference>
<comment type="caution">
    <text evidence="3">The sequence shown here is derived from an EMBL/GenBank/DDBJ whole genome shotgun (WGS) entry which is preliminary data.</text>
</comment>
<feature type="signal peptide" evidence="1">
    <location>
        <begin position="1"/>
        <end position="19"/>
    </location>
</feature>
<organism evidence="3 4">
    <name type="scientific">Cotesia typhae</name>
    <dbReference type="NCBI Taxonomy" id="2053667"/>
    <lineage>
        <taxon>Eukaryota</taxon>
        <taxon>Metazoa</taxon>
        <taxon>Ecdysozoa</taxon>
        <taxon>Arthropoda</taxon>
        <taxon>Hexapoda</taxon>
        <taxon>Insecta</taxon>
        <taxon>Pterygota</taxon>
        <taxon>Neoptera</taxon>
        <taxon>Endopterygota</taxon>
        <taxon>Hymenoptera</taxon>
        <taxon>Apocrita</taxon>
        <taxon>Ichneumonoidea</taxon>
        <taxon>Braconidae</taxon>
        <taxon>Microgastrinae</taxon>
        <taxon>Cotesia</taxon>
    </lineage>
</organism>
<proteinExistence type="predicted"/>
<dbReference type="OrthoDB" id="5912242at2759"/>